<evidence type="ECO:0000313" key="1">
    <source>
        <dbReference type="EMBL" id="POH73571.1"/>
    </source>
</evidence>
<protein>
    <submittedName>
        <fullName evidence="1">Uncharacterized protein</fullName>
    </submittedName>
</protein>
<name>A0A2S3ZWC6_ARTGL</name>
<evidence type="ECO:0000313" key="2">
    <source>
        <dbReference type="Proteomes" id="UP000237061"/>
    </source>
</evidence>
<accession>A0A2S3ZWC6</accession>
<dbReference type="AlphaFoldDB" id="A0A2S3ZWC6"/>
<comment type="caution">
    <text evidence="1">The sequence shown here is derived from an EMBL/GenBank/DDBJ whole genome shotgun (WGS) entry which is preliminary data.</text>
</comment>
<reference evidence="1 2" key="1">
    <citation type="submission" date="2018-01" db="EMBL/GenBank/DDBJ databases">
        <title>Arthrobacter sp. nov., from glaciers in China.</title>
        <authorList>
            <person name="Liu Q."/>
            <person name="Xin Y.-H."/>
        </authorList>
    </citation>
    <scope>NUCLEOTIDE SEQUENCE [LARGE SCALE GENOMIC DNA]</scope>
    <source>
        <strain evidence="1 2">HLT2-12-2</strain>
    </source>
</reference>
<organism evidence="1 2">
    <name type="scientific">Arthrobacter glacialis</name>
    <dbReference type="NCBI Taxonomy" id="1664"/>
    <lineage>
        <taxon>Bacteria</taxon>
        <taxon>Bacillati</taxon>
        <taxon>Actinomycetota</taxon>
        <taxon>Actinomycetes</taxon>
        <taxon>Micrococcales</taxon>
        <taxon>Micrococcaceae</taxon>
        <taxon>Arthrobacter</taxon>
    </lineage>
</organism>
<sequence length="71" mass="7744">MGRLFADCYAPRALGSFLRTFTFGHVRQLGVVAPRFLSGLAANTPVVVGMDGDVLVDLDDIIIDIHGLWKQ</sequence>
<dbReference type="Proteomes" id="UP000237061">
    <property type="component" value="Unassembled WGS sequence"/>
</dbReference>
<dbReference type="EMBL" id="PPXC01000006">
    <property type="protein sequence ID" value="POH73571.1"/>
    <property type="molecule type" value="Genomic_DNA"/>
</dbReference>
<proteinExistence type="predicted"/>
<keyword evidence="2" id="KW-1185">Reference proteome</keyword>
<gene>
    <name evidence="1" type="ORF">CVS27_09325</name>
</gene>